<dbReference type="PRINTS" id="PR01078">
    <property type="entry name" value="AMINACHANNEL"/>
</dbReference>
<organism evidence="14 15">
    <name type="scientific">Acanthoscelides obtectus</name>
    <name type="common">Bean weevil</name>
    <name type="synonym">Bruchus obtectus</name>
    <dbReference type="NCBI Taxonomy" id="200917"/>
    <lineage>
        <taxon>Eukaryota</taxon>
        <taxon>Metazoa</taxon>
        <taxon>Ecdysozoa</taxon>
        <taxon>Arthropoda</taxon>
        <taxon>Hexapoda</taxon>
        <taxon>Insecta</taxon>
        <taxon>Pterygota</taxon>
        <taxon>Neoptera</taxon>
        <taxon>Endopterygota</taxon>
        <taxon>Coleoptera</taxon>
        <taxon>Polyphaga</taxon>
        <taxon>Cucujiformia</taxon>
        <taxon>Chrysomeloidea</taxon>
        <taxon>Chrysomelidae</taxon>
        <taxon>Bruchinae</taxon>
        <taxon>Bruchini</taxon>
        <taxon>Acanthoscelides</taxon>
    </lineage>
</organism>
<keyword evidence="9 13" id="KW-0472">Membrane</keyword>
<evidence type="ECO:0000256" key="4">
    <source>
        <dbReference type="ARBA" id="ARBA00022461"/>
    </source>
</evidence>
<dbReference type="PANTHER" id="PTHR11690:SF237">
    <property type="entry name" value="PICKPOCKET 16-RELATED"/>
    <property type="match status" value="1"/>
</dbReference>
<evidence type="ECO:0000313" key="15">
    <source>
        <dbReference type="Proteomes" id="UP001152888"/>
    </source>
</evidence>
<evidence type="ECO:0008006" key="16">
    <source>
        <dbReference type="Google" id="ProtNLM"/>
    </source>
</evidence>
<dbReference type="OrthoDB" id="6502088at2759"/>
<comment type="subcellular location">
    <subcellularLocation>
        <location evidence="1">Membrane</location>
        <topology evidence="1">Multi-pass membrane protein</topology>
    </subcellularLocation>
</comment>
<evidence type="ECO:0000256" key="5">
    <source>
        <dbReference type="ARBA" id="ARBA00022692"/>
    </source>
</evidence>
<evidence type="ECO:0000256" key="12">
    <source>
        <dbReference type="RuleBase" id="RU000679"/>
    </source>
</evidence>
<keyword evidence="4 12" id="KW-0894">Sodium channel</keyword>
<keyword evidence="8 12" id="KW-0406">Ion transport</keyword>
<dbReference type="EMBL" id="CAKOFQ010006723">
    <property type="protein sequence ID" value="CAH1965323.1"/>
    <property type="molecule type" value="Genomic_DNA"/>
</dbReference>
<sequence>MLQNTQYSSLHAAGFKVIIHDPTEYPGSQSSSKIISPGNVAYLQIVGTKMVSSEAVKQLPISQRDCIYGDEGPKKAFQAFDGPYSDSNCLTGCEAKAFYARCGCVPYYYAYFGGAICNITEIPCLLNVKSDRAQNAKQSMCDCMPQCEDDFYEILSTTSKLEYNQSMCVYSFDSLNLRNDHTVVNIFFLGQTQTIYLRDTITSTVYLLSSFGGVYSLFIGCSLITIIEILYYCFFRFVVNLKIFGKVTTDYEVSQKQHHKRTRNLTIGMTNPDHKHDFYYENIYLP</sequence>
<dbReference type="Proteomes" id="UP001152888">
    <property type="component" value="Unassembled WGS sequence"/>
</dbReference>
<comment type="caution">
    <text evidence="14">The sequence shown here is derived from an EMBL/GenBank/DDBJ whole genome shotgun (WGS) entry which is preliminary data.</text>
</comment>
<protein>
    <recommendedName>
        <fullName evidence="16">Sodium channel protein Nach</fullName>
    </recommendedName>
</protein>
<keyword evidence="10 12" id="KW-0739">Sodium transport</keyword>
<evidence type="ECO:0000256" key="3">
    <source>
        <dbReference type="ARBA" id="ARBA00022448"/>
    </source>
</evidence>
<keyword evidence="15" id="KW-1185">Reference proteome</keyword>
<dbReference type="GO" id="GO:0015280">
    <property type="term" value="F:ligand-gated sodium channel activity"/>
    <property type="evidence" value="ECO:0007669"/>
    <property type="project" value="TreeGrafter"/>
</dbReference>
<dbReference type="Gene3D" id="1.10.287.820">
    <property type="entry name" value="Acid-sensing ion channel domain"/>
    <property type="match status" value="1"/>
</dbReference>
<evidence type="ECO:0000256" key="2">
    <source>
        <dbReference type="ARBA" id="ARBA00007193"/>
    </source>
</evidence>
<keyword evidence="11 12" id="KW-0407">Ion channel</keyword>
<evidence type="ECO:0000256" key="6">
    <source>
        <dbReference type="ARBA" id="ARBA00022989"/>
    </source>
</evidence>
<accession>A0A9P0K1B7</accession>
<keyword evidence="7" id="KW-0915">Sodium</keyword>
<dbReference type="PANTHER" id="PTHR11690">
    <property type="entry name" value="AMILORIDE-SENSITIVE SODIUM CHANNEL-RELATED"/>
    <property type="match status" value="1"/>
</dbReference>
<evidence type="ECO:0000256" key="11">
    <source>
        <dbReference type="ARBA" id="ARBA00023303"/>
    </source>
</evidence>
<evidence type="ECO:0000313" key="14">
    <source>
        <dbReference type="EMBL" id="CAH1965323.1"/>
    </source>
</evidence>
<evidence type="ECO:0000256" key="8">
    <source>
        <dbReference type="ARBA" id="ARBA00023065"/>
    </source>
</evidence>
<evidence type="ECO:0000256" key="13">
    <source>
        <dbReference type="SAM" id="Phobius"/>
    </source>
</evidence>
<evidence type="ECO:0000256" key="7">
    <source>
        <dbReference type="ARBA" id="ARBA00023053"/>
    </source>
</evidence>
<keyword evidence="6 13" id="KW-1133">Transmembrane helix</keyword>
<keyword evidence="5 12" id="KW-0812">Transmembrane</keyword>
<feature type="transmembrane region" description="Helical" evidence="13">
    <location>
        <begin position="205"/>
        <end position="234"/>
    </location>
</feature>
<gene>
    <name evidence="14" type="ORF">ACAOBT_LOCUS6270</name>
</gene>
<proteinExistence type="inferred from homology"/>
<keyword evidence="3 12" id="KW-0813">Transport</keyword>
<dbReference type="GO" id="GO:0005886">
    <property type="term" value="C:plasma membrane"/>
    <property type="evidence" value="ECO:0007669"/>
    <property type="project" value="TreeGrafter"/>
</dbReference>
<comment type="similarity">
    <text evidence="2 12">Belongs to the amiloride-sensitive sodium channel (TC 1.A.6) family.</text>
</comment>
<evidence type="ECO:0000256" key="10">
    <source>
        <dbReference type="ARBA" id="ARBA00023201"/>
    </source>
</evidence>
<evidence type="ECO:0000256" key="9">
    <source>
        <dbReference type="ARBA" id="ARBA00023136"/>
    </source>
</evidence>
<evidence type="ECO:0000256" key="1">
    <source>
        <dbReference type="ARBA" id="ARBA00004141"/>
    </source>
</evidence>
<dbReference type="InterPro" id="IPR001873">
    <property type="entry name" value="ENaC"/>
</dbReference>
<dbReference type="Gene3D" id="1.10.287.770">
    <property type="entry name" value="YojJ-like"/>
    <property type="match status" value="1"/>
</dbReference>
<reference evidence="14" key="1">
    <citation type="submission" date="2022-03" db="EMBL/GenBank/DDBJ databases">
        <authorList>
            <person name="Sayadi A."/>
        </authorList>
    </citation>
    <scope>NUCLEOTIDE SEQUENCE</scope>
</reference>
<name>A0A9P0K1B7_ACAOB</name>
<dbReference type="Pfam" id="PF00858">
    <property type="entry name" value="ASC"/>
    <property type="match status" value="1"/>
</dbReference>
<dbReference type="AlphaFoldDB" id="A0A9P0K1B7"/>